<proteinExistence type="predicted"/>
<protein>
    <recommendedName>
        <fullName evidence="4">Lipoprotein</fullName>
    </recommendedName>
</protein>
<keyword evidence="1" id="KW-0732">Signal</keyword>
<feature type="chain" id="PRO_5042874722" description="Lipoprotein" evidence="1">
    <location>
        <begin position="19"/>
        <end position="68"/>
    </location>
</feature>
<organism evidence="2 3">
    <name type="scientific">Paraburkholderia fungorum</name>
    <dbReference type="NCBI Taxonomy" id="134537"/>
    <lineage>
        <taxon>Bacteria</taxon>
        <taxon>Pseudomonadati</taxon>
        <taxon>Pseudomonadota</taxon>
        <taxon>Betaproteobacteria</taxon>
        <taxon>Burkholderiales</taxon>
        <taxon>Burkholderiaceae</taxon>
        <taxon>Paraburkholderia</taxon>
    </lineage>
</organism>
<name>A0AAP5QK70_9BURK</name>
<feature type="signal peptide" evidence="1">
    <location>
        <begin position="1"/>
        <end position="18"/>
    </location>
</feature>
<reference evidence="2" key="1">
    <citation type="submission" date="2022-08" db="EMBL/GenBank/DDBJ databases">
        <authorList>
            <person name="Kim S.-J."/>
        </authorList>
    </citation>
    <scope>NUCLEOTIDE SEQUENCE</scope>
    <source>
        <strain evidence="2">KJ</strain>
    </source>
</reference>
<dbReference type="Proteomes" id="UP001246473">
    <property type="component" value="Unassembled WGS sequence"/>
</dbReference>
<gene>
    <name evidence="2" type="ORF">ParKJ_41020</name>
</gene>
<accession>A0AAP5QK70</accession>
<evidence type="ECO:0000313" key="3">
    <source>
        <dbReference type="Proteomes" id="UP001246473"/>
    </source>
</evidence>
<evidence type="ECO:0000313" key="2">
    <source>
        <dbReference type="EMBL" id="MDT8843784.1"/>
    </source>
</evidence>
<dbReference type="AlphaFoldDB" id="A0AAP5QK70"/>
<evidence type="ECO:0000256" key="1">
    <source>
        <dbReference type="SAM" id="SignalP"/>
    </source>
</evidence>
<comment type="caution">
    <text evidence="2">The sequence shown here is derived from an EMBL/GenBank/DDBJ whole genome shotgun (WGS) entry which is preliminary data.</text>
</comment>
<dbReference type="RefSeq" id="WP_315697749.1">
    <property type="nucleotide sequence ID" value="NZ_JANSLM010000029.1"/>
</dbReference>
<sequence length="68" mass="7288">MQNLIMLLIAAGSSSLCACTIQPQAEVVPSRHVSTIVIRQPRGEPGDFIICNDGRVLVFPVAHPKTCS</sequence>
<dbReference type="EMBL" id="JANSLM010000029">
    <property type="protein sequence ID" value="MDT8843784.1"/>
    <property type="molecule type" value="Genomic_DNA"/>
</dbReference>
<evidence type="ECO:0008006" key="4">
    <source>
        <dbReference type="Google" id="ProtNLM"/>
    </source>
</evidence>